<evidence type="ECO:0000313" key="1">
    <source>
        <dbReference type="EMBL" id="AXJ01498.1"/>
    </source>
</evidence>
<reference evidence="1 2" key="1">
    <citation type="submission" date="2018-03" db="EMBL/GenBank/DDBJ databases">
        <title>Phenotypic and genomic properties of Cyclonatronum proteinivorum gen. nov., sp. nov., a haloalkaliphilic bacteroidete from soda lakes possessing Na+-translocating rhodopsin.</title>
        <authorList>
            <person name="Toshchakov S.V."/>
            <person name="Korzhenkov A."/>
            <person name="Samarov N.I."/>
            <person name="Kublanov I.V."/>
            <person name="Muntyan M.S."/>
            <person name="Sorokin D.Y."/>
        </authorList>
    </citation>
    <scope>NUCLEOTIDE SEQUENCE [LARGE SCALE GENOMIC DNA]</scope>
    <source>
        <strain evidence="1 2">Omega</strain>
    </source>
</reference>
<gene>
    <name evidence="1" type="ORF">CYPRO_2252</name>
</gene>
<dbReference type="EMBL" id="CP027806">
    <property type="protein sequence ID" value="AXJ01498.1"/>
    <property type="molecule type" value="Genomic_DNA"/>
</dbReference>
<dbReference type="AlphaFoldDB" id="A0A345ULZ6"/>
<dbReference type="KEGG" id="cprv:CYPRO_2252"/>
<organism evidence="1 2">
    <name type="scientific">Cyclonatronum proteinivorum</name>
    <dbReference type="NCBI Taxonomy" id="1457365"/>
    <lineage>
        <taxon>Bacteria</taxon>
        <taxon>Pseudomonadati</taxon>
        <taxon>Balneolota</taxon>
        <taxon>Balneolia</taxon>
        <taxon>Balneolales</taxon>
        <taxon>Cyclonatronaceae</taxon>
        <taxon>Cyclonatronum</taxon>
    </lineage>
</organism>
<protein>
    <recommendedName>
        <fullName evidence="3">DUF5683 domain-containing protein</fullName>
    </recommendedName>
</protein>
<keyword evidence="2" id="KW-1185">Reference proteome</keyword>
<sequence length="235" mass="26343">MPEQAAGQFKAADSNSSFGMAALSAGTFYTSPGGDFNTGGMQHAPQPARAMLRSFVLPGWGQYYADPAEWRRGQLHLGLDLMLLGSLVYLSHNVNVLQNDIYTHARTFAGIDLRTVPRNIELAVAGANSLAAYNDAQLRSRNWDRLIDDIPENRWQWQSEDNRGEFLQLRDRKDRAERQIPAVVSLMVVNRVISGVHAFIRANNQAAESDRFEVGVGRSALDPQQGFEARFRYRF</sequence>
<proteinExistence type="predicted"/>
<dbReference type="Proteomes" id="UP000254808">
    <property type="component" value="Chromosome"/>
</dbReference>
<name>A0A345ULZ6_9BACT</name>
<evidence type="ECO:0008006" key="3">
    <source>
        <dbReference type="Google" id="ProtNLM"/>
    </source>
</evidence>
<evidence type="ECO:0000313" key="2">
    <source>
        <dbReference type="Proteomes" id="UP000254808"/>
    </source>
</evidence>
<accession>A0A345ULZ6</accession>